<dbReference type="GO" id="GO:0005524">
    <property type="term" value="F:ATP binding"/>
    <property type="evidence" value="ECO:0007669"/>
    <property type="project" value="UniProtKB-KW"/>
</dbReference>
<protein>
    <submittedName>
        <fullName evidence="4">ATP-binding protein</fullName>
    </submittedName>
</protein>
<dbReference type="InterPro" id="IPR041664">
    <property type="entry name" value="AAA_16"/>
</dbReference>
<dbReference type="RefSeq" id="WP_255888772.1">
    <property type="nucleotide sequence ID" value="NZ_JAFMZM010000001.1"/>
</dbReference>
<dbReference type="PANTHER" id="PTHR16305">
    <property type="entry name" value="TESTICULAR SOLUBLE ADENYLYL CYCLASE"/>
    <property type="match status" value="1"/>
</dbReference>
<dbReference type="Pfam" id="PF13191">
    <property type="entry name" value="AAA_16"/>
    <property type="match status" value="1"/>
</dbReference>
<sequence length="993" mass="107133">MGALHVPDLEPGPHHDLVEELHRLHSEAGRPSLRRLARAAGCSHTTLSHVFSLPHLPAWGPLEALVLALSGDVTQFRELWLAATAGGSRRVPSSRRIAGRRAELVVLRRHLEAGSGLVLVVGEGGLGKTTLVATASEEVSCWVAHARGRALLAGEPFALVADALREVHAQDDGVWLDRALAECPDFVGPSLRRILPELETAFVDAEDRFALDRMFAAVQSVLSSLARQRPVALILEDLQWADAGSLACLERLAVGSCRVPVVGTLRRGESSAADAWLKRVRRDATYCIDLPPLTAEETEDQIRLLVGAHPTRTELERVHRISRGLPLFTRELARSMTRDELPDRLSDALASHLDGLTPSARALVAVAAAADRPLPPGVVGAAAAMDGAELDEALRELVIRHLLAGPYDTSDVALGHPMLAATVRTQLTPGEATSAHRRVAGVLAAASSPAAAEVAEHWRRATDPGEELRWRVTAARAACARQARAEETAHWERALALWPGDGPPPAAAGVTRAELLLEAVHAMIGQGRTVQAAPLVDEARALGADLTTAEHALALRRSSQVMVATDPETAVLFAQEAVAALADLDDQVARVQAMGDHSSALRAAGRYEEADDVTAEALHLSAGLGDLALHREVLIERAWHDVVAGRTQAGLSAADEASRMHVPGDHFGEVWLGTFHTDLLLMCCASGDEIAEAAEAGLEATREADIGLFILSTLLVCNVVEARISEGAVPKAMRLIRPYTKDRPRQTTRFLHVMRSWVDVLRGDLDGASKRLEAVAALDFDTSSHRQAQLSVEALCDLWLDQPGTALRRIGDGIAEETTTSWSPYTGTLLTLAARAAADLAFADPPRRDELATGLSDMLELWRRQWSDDPFGPAAPHVAMPATYATWRAELARLDDTATVTHWTEAADLWDRIHRPHDAGYCRWRAAELSLAHGQGLIAARLLRRAHANARGHVPLLRRIDALRLSDLVEVRSPVPAARRGDRATTLIVRDDG</sequence>
<evidence type="ECO:0000259" key="3">
    <source>
        <dbReference type="Pfam" id="PF13191"/>
    </source>
</evidence>
<evidence type="ECO:0000313" key="5">
    <source>
        <dbReference type="Proteomes" id="UP001596524"/>
    </source>
</evidence>
<reference evidence="5" key="1">
    <citation type="journal article" date="2019" name="Int. J. Syst. Evol. Microbiol.">
        <title>The Global Catalogue of Microorganisms (GCM) 10K type strain sequencing project: providing services to taxonomists for standard genome sequencing and annotation.</title>
        <authorList>
            <consortium name="The Broad Institute Genomics Platform"/>
            <consortium name="The Broad Institute Genome Sequencing Center for Infectious Disease"/>
            <person name="Wu L."/>
            <person name="Ma J."/>
        </authorList>
    </citation>
    <scope>NUCLEOTIDE SEQUENCE [LARGE SCALE GENOMIC DNA]</scope>
    <source>
        <strain evidence="5">FCH27</strain>
    </source>
</reference>
<gene>
    <name evidence="4" type="ORF">ACFQO6_10485</name>
</gene>
<keyword evidence="1" id="KW-0547">Nucleotide-binding</keyword>
<evidence type="ECO:0000313" key="4">
    <source>
        <dbReference type="EMBL" id="MFC7360698.1"/>
    </source>
</evidence>
<keyword evidence="2 4" id="KW-0067">ATP-binding</keyword>
<feature type="domain" description="Orc1-like AAA ATPase" evidence="3">
    <location>
        <begin position="97"/>
        <end position="253"/>
    </location>
</feature>
<dbReference type="InterPro" id="IPR027417">
    <property type="entry name" value="P-loop_NTPase"/>
</dbReference>
<evidence type="ECO:0000256" key="2">
    <source>
        <dbReference type="ARBA" id="ARBA00022840"/>
    </source>
</evidence>
<dbReference type="EMBL" id="JBHTCH010000014">
    <property type="protein sequence ID" value="MFC7360698.1"/>
    <property type="molecule type" value="Genomic_DNA"/>
</dbReference>
<comment type="caution">
    <text evidence="4">The sequence shown here is derived from an EMBL/GenBank/DDBJ whole genome shotgun (WGS) entry which is preliminary data.</text>
</comment>
<dbReference type="Proteomes" id="UP001596524">
    <property type="component" value="Unassembled WGS sequence"/>
</dbReference>
<organism evidence="4 5">
    <name type="scientific">Nocardioides astragali</name>
    <dbReference type="NCBI Taxonomy" id="1776736"/>
    <lineage>
        <taxon>Bacteria</taxon>
        <taxon>Bacillati</taxon>
        <taxon>Actinomycetota</taxon>
        <taxon>Actinomycetes</taxon>
        <taxon>Propionibacteriales</taxon>
        <taxon>Nocardioidaceae</taxon>
        <taxon>Nocardioides</taxon>
    </lineage>
</organism>
<name>A0ABW2N3H0_9ACTN</name>
<keyword evidence="5" id="KW-1185">Reference proteome</keyword>
<dbReference type="SUPFAM" id="SSF52540">
    <property type="entry name" value="P-loop containing nucleoside triphosphate hydrolases"/>
    <property type="match status" value="1"/>
</dbReference>
<proteinExistence type="predicted"/>
<accession>A0ABW2N3H0</accession>
<evidence type="ECO:0000256" key="1">
    <source>
        <dbReference type="ARBA" id="ARBA00022741"/>
    </source>
</evidence>
<dbReference type="PANTHER" id="PTHR16305:SF28">
    <property type="entry name" value="GUANYLATE CYCLASE DOMAIN-CONTAINING PROTEIN"/>
    <property type="match status" value="1"/>
</dbReference>